<reference evidence="2" key="2">
    <citation type="journal article" date="2015" name="Data Brief">
        <title>Shoot transcriptome of the giant reed, Arundo donax.</title>
        <authorList>
            <person name="Barrero R.A."/>
            <person name="Guerrero F.D."/>
            <person name="Moolhuijzen P."/>
            <person name="Goolsby J.A."/>
            <person name="Tidwell J."/>
            <person name="Bellgard S.E."/>
            <person name="Bellgard M.I."/>
        </authorList>
    </citation>
    <scope>NUCLEOTIDE SEQUENCE</scope>
    <source>
        <tissue evidence="2">Shoot tissue taken approximately 20 cm above the soil surface</tissue>
    </source>
</reference>
<dbReference type="EMBL" id="GBRH01184703">
    <property type="protein sequence ID" value="JAE13193.1"/>
    <property type="molecule type" value="Transcribed_RNA"/>
</dbReference>
<dbReference type="AlphaFoldDB" id="A0A0A9FXU5"/>
<proteinExistence type="predicted"/>
<feature type="compositionally biased region" description="Basic residues" evidence="1">
    <location>
        <begin position="7"/>
        <end position="21"/>
    </location>
</feature>
<evidence type="ECO:0000256" key="1">
    <source>
        <dbReference type="SAM" id="MobiDB-lite"/>
    </source>
</evidence>
<evidence type="ECO:0000313" key="2">
    <source>
        <dbReference type="EMBL" id="JAE13193.1"/>
    </source>
</evidence>
<name>A0A0A9FXU5_ARUDO</name>
<sequence length="37" mass="4452">MLQSASRCRRTMKSSSHRRINRSSGFFVQQNFSYIQR</sequence>
<accession>A0A0A9FXU5</accession>
<protein>
    <submittedName>
        <fullName evidence="2">Uncharacterized protein</fullName>
    </submittedName>
</protein>
<feature type="region of interest" description="Disordered" evidence="1">
    <location>
        <begin position="1"/>
        <end position="22"/>
    </location>
</feature>
<organism evidence="2">
    <name type="scientific">Arundo donax</name>
    <name type="common">Giant reed</name>
    <name type="synonym">Donax arundinaceus</name>
    <dbReference type="NCBI Taxonomy" id="35708"/>
    <lineage>
        <taxon>Eukaryota</taxon>
        <taxon>Viridiplantae</taxon>
        <taxon>Streptophyta</taxon>
        <taxon>Embryophyta</taxon>
        <taxon>Tracheophyta</taxon>
        <taxon>Spermatophyta</taxon>
        <taxon>Magnoliopsida</taxon>
        <taxon>Liliopsida</taxon>
        <taxon>Poales</taxon>
        <taxon>Poaceae</taxon>
        <taxon>PACMAD clade</taxon>
        <taxon>Arundinoideae</taxon>
        <taxon>Arundineae</taxon>
        <taxon>Arundo</taxon>
    </lineage>
</organism>
<reference evidence="2" key="1">
    <citation type="submission" date="2014-09" db="EMBL/GenBank/DDBJ databases">
        <authorList>
            <person name="Magalhaes I.L.F."/>
            <person name="Oliveira U."/>
            <person name="Santos F.R."/>
            <person name="Vidigal T.H.D.A."/>
            <person name="Brescovit A.D."/>
            <person name="Santos A.J."/>
        </authorList>
    </citation>
    <scope>NUCLEOTIDE SEQUENCE</scope>
    <source>
        <tissue evidence="2">Shoot tissue taken approximately 20 cm above the soil surface</tissue>
    </source>
</reference>